<feature type="compositionally biased region" description="Polar residues" evidence="1">
    <location>
        <begin position="11"/>
        <end position="27"/>
    </location>
</feature>
<feature type="region of interest" description="Disordered" evidence="1">
    <location>
        <begin position="1"/>
        <end position="40"/>
    </location>
</feature>
<keyword evidence="4" id="KW-1185">Reference proteome</keyword>
<dbReference type="EMBL" id="CCFA01000819">
    <property type="protein sequence ID" value="CDR99205.1"/>
    <property type="molecule type" value="Genomic_DNA"/>
</dbReference>
<proteinExistence type="predicted"/>
<dbReference type="Proteomes" id="UP000242770">
    <property type="component" value="Unassembled WGS sequence"/>
</dbReference>
<gene>
    <name evidence="3" type="primary">SSCI15870.1</name>
    <name evidence="2" type="ORF">SPSC_03638</name>
</gene>
<evidence type="ECO:0000313" key="3">
    <source>
        <dbReference type="EMBL" id="CDR99205.1"/>
    </source>
</evidence>
<dbReference type="AlphaFoldDB" id="A0A0F7RSP4"/>
<evidence type="ECO:0000256" key="1">
    <source>
        <dbReference type="SAM" id="MobiDB-lite"/>
    </source>
</evidence>
<dbReference type="EMBL" id="LK056669">
    <property type="protein sequence ID" value="CDR88052.1"/>
    <property type="molecule type" value="Genomic_DNA"/>
</dbReference>
<name>A0A0F7RSP4_9BASI</name>
<evidence type="ECO:0000313" key="2">
    <source>
        <dbReference type="EMBL" id="CDR88052.1"/>
    </source>
</evidence>
<feature type="region of interest" description="Disordered" evidence="1">
    <location>
        <begin position="63"/>
        <end position="90"/>
    </location>
</feature>
<reference evidence="4" key="2">
    <citation type="submission" date="2014-06" db="EMBL/GenBank/DDBJ databases">
        <authorList>
            <person name="Berkman P.J."/>
        </authorList>
    </citation>
    <scope>NUCLEOTIDE SEQUENCE [LARGE SCALE GENOMIC DNA]</scope>
</reference>
<reference evidence="3" key="1">
    <citation type="submission" date="2014-06" db="EMBL/GenBank/DDBJ databases">
        <authorList>
            <person name="Berkman J.Paul."/>
        </authorList>
    </citation>
    <scope>NUCLEOTIDE SEQUENCE [LARGE SCALE GENOMIC DNA]</scope>
</reference>
<reference evidence="2" key="3">
    <citation type="submission" date="2014-06" db="EMBL/GenBank/DDBJ databases">
        <authorList>
            <person name="Ju J."/>
            <person name="Zhang J."/>
        </authorList>
    </citation>
    <scope>NUCLEOTIDE SEQUENCE</scope>
    <source>
        <strain evidence="2">SscI8</strain>
    </source>
</reference>
<dbReference type="OrthoDB" id="2556238at2759"/>
<evidence type="ECO:0000313" key="4">
    <source>
        <dbReference type="Proteomes" id="UP000242770"/>
    </source>
</evidence>
<sequence length="157" mass="16884">MLSLFRKSKPCSATGTNANTSETTLVSQKHAPKPKREYTYKPEFTGMGALGGIPSLAGMMFVEPPSPTESNSSKGAVKMVPDQPFKSSPRASFVTDRLDTVKGMFPSPSSTTQQQKRLSAQELVERLYAPCAVMIGGVVAPFPLSSQVKVDKNKVQS</sequence>
<protein>
    <submittedName>
        <fullName evidence="3">Uncharacterized protein</fullName>
    </submittedName>
</protein>
<organism evidence="3 4">
    <name type="scientific">Sporisorium scitamineum</name>
    <dbReference type="NCBI Taxonomy" id="49012"/>
    <lineage>
        <taxon>Eukaryota</taxon>
        <taxon>Fungi</taxon>
        <taxon>Dikarya</taxon>
        <taxon>Basidiomycota</taxon>
        <taxon>Ustilaginomycotina</taxon>
        <taxon>Ustilaginomycetes</taxon>
        <taxon>Ustilaginales</taxon>
        <taxon>Ustilaginaceae</taxon>
        <taxon>Sporisorium</taxon>
    </lineage>
</organism>
<accession>A0A0F7RSP4</accession>